<gene>
    <name evidence="3" type="ORF">FAM09_12745</name>
</gene>
<dbReference type="InterPro" id="IPR036249">
    <property type="entry name" value="Thioredoxin-like_sf"/>
</dbReference>
<dbReference type="OrthoDB" id="702151at2"/>
<sequence length="378" mass="43685">MTRCIISILVLFAQVCHAQKQFTTLIRFPESIDTRKVKILYEDGKTMYPVPQALIKNKTTISGVFYSKYVTLAVLYPKTESTFHSNEFFLKEGHSSLVFSECRKGDSLAFPFDSFKLSNAIEIRRIPEHKKFHLFTQKETAEEEELNEKYASATEGKYKDSLLQLINAKWSNIVKKRLEFVSQNNDSYYYFWQFKRHFMWPAFIQKYYDTLKIVFASFPAALKNSFEGKEILNTMEGAMHCRKGCKALDFTAKDVSGATIHLSNYKGKYVLLQFWASWCGPCLDEMPHIKKIRESHSTDKLQVISISIDSDSIAFKKAMAANNITWTTLLDRSRDIYRKFGGNSIPSVFLINKEGIIVFSNREEPRQVLDDLLSTSIK</sequence>
<protein>
    <submittedName>
        <fullName evidence="3">TlpA family protein disulfide reductase</fullName>
    </submittedName>
</protein>
<evidence type="ECO:0000313" key="3">
    <source>
        <dbReference type="EMBL" id="THU39371.1"/>
    </source>
</evidence>
<evidence type="ECO:0000259" key="2">
    <source>
        <dbReference type="PROSITE" id="PS51352"/>
    </source>
</evidence>
<feature type="domain" description="Thioredoxin" evidence="2">
    <location>
        <begin position="241"/>
        <end position="378"/>
    </location>
</feature>
<proteinExistence type="predicted"/>
<dbReference type="Pfam" id="PF00578">
    <property type="entry name" value="AhpC-TSA"/>
    <property type="match status" value="1"/>
</dbReference>
<dbReference type="PROSITE" id="PS00194">
    <property type="entry name" value="THIOREDOXIN_1"/>
    <property type="match status" value="1"/>
</dbReference>
<evidence type="ECO:0000256" key="1">
    <source>
        <dbReference type="ARBA" id="ARBA00023284"/>
    </source>
</evidence>
<dbReference type="InterPro" id="IPR050553">
    <property type="entry name" value="Thioredoxin_ResA/DsbE_sf"/>
</dbReference>
<dbReference type="PANTHER" id="PTHR42852">
    <property type="entry name" value="THIOL:DISULFIDE INTERCHANGE PROTEIN DSBE"/>
    <property type="match status" value="1"/>
</dbReference>
<dbReference type="CDD" id="cd02966">
    <property type="entry name" value="TlpA_like_family"/>
    <property type="match status" value="1"/>
</dbReference>
<dbReference type="InterPro" id="IPR000866">
    <property type="entry name" value="AhpC/TSA"/>
</dbReference>
<name>A0A4S8HVZ7_9BACT</name>
<dbReference type="EMBL" id="STFF01000003">
    <property type="protein sequence ID" value="THU39371.1"/>
    <property type="molecule type" value="Genomic_DNA"/>
</dbReference>
<dbReference type="InterPro" id="IPR017937">
    <property type="entry name" value="Thioredoxin_CS"/>
</dbReference>
<dbReference type="PANTHER" id="PTHR42852:SF13">
    <property type="entry name" value="PROTEIN DIPZ"/>
    <property type="match status" value="1"/>
</dbReference>
<organism evidence="3 4">
    <name type="scientific">Niastella caeni</name>
    <dbReference type="NCBI Taxonomy" id="2569763"/>
    <lineage>
        <taxon>Bacteria</taxon>
        <taxon>Pseudomonadati</taxon>
        <taxon>Bacteroidota</taxon>
        <taxon>Chitinophagia</taxon>
        <taxon>Chitinophagales</taxon>
        <taxon>Chitinophagaceae</taxon>
        <taxon>Niastella</taxon>
    </lineage>
</organism>
<dbReference type="RefSeq" id="WP_136577503.1">
    <property type="nucleotide sequence ID" value="NZ_STFF01000003.1"/>
</dbReference>
<dbReference type="SUPFAM" id="SSF52833">
    <property type="entry name" value="Thioredoxin-like"/>
    <property type="match status" value="1"/>
</dbReference>
<keyword evidence="1" id="KW-0676">Redox-active center</keyword>
<dbReference type="InterPro" id="IPR013766">
    <property type="entry name" value="Thioredoxin_domain"/>
</dbReference>
<dbReference type="GO" id="GO:0016491">
    <property type="term" value="F:oxidoreductase activity"/>
    <property type="evidence" value="ECO:0007669"/>
    <property type="project" value="InterPro"/>
</dbReference>
<comment type="caution">
    <text evidence="3">The sequence shown here is derived from an EMBL/GenBank/DDBJ whole genome shotgun (WGS) entry which is preliminary data.</text>
</comment>
<reference evidence="3 4" key="1">
    <citation type="submission" date="2019-04" db="EMBL/GenBank/DDBJ databases">
        <title>Niastella caeni sp. nov., isolated from activated sludge.</title>
        <authorList>
            <person name="Sheng M."/>
        </authorList>
    </citation>
    <scope>NUCLEOTIDE SEQUENCE [LARGE SCALE GENOMIC DNA]</scope>
    <source>
        <strain evidence="3 4">HX-2-15</strain>
    </source>
</reference>
<evidence type="ECO:0000313" key="4">
    <source>
        <dbReference type="Proteomes" id="UP000306918"/>
    </source>
</evidence>
<dbReference type="Gene3D" id="3.40.30.10">
    <property type="entry name" value="Glutaredoxin"/>
    <property type="match status" value="1"/>
</dbReference>
<dbReference type="Proteomes" id="UP000306918">
    <property type="component" value="Unassembled WGS sequence"/>
</dbReference>
<keyword evidence="4" id="KW-1185">Reference proteome</keyword>
<dbReference type="GO" id="GO:0016209">
    <property type="term" value="F:antioxidant activity"/>
    <property type="evidence" value="ECO:0007669"/>
    <property type="project" value="InterPro"/>
</dbReference>
<accession>A0A4S8HVZ7</accession>
<dbReference type="PROSITE" id="PS51352">
    <property type="entry name" value="THIOREDOXIN_2"/>
    <property type="match status" value="1"/>
</dbReference>
<dbReference type="AlphaFoldDB" id="A0A4S8HVZ7"/>